<dbReference type="Proteomes" id="UP000297975">
    <property type="component" value="Unassembled WGS sequence"/>
</dbReference>
<dbReference type="EMBL" id="SOPW01000022">
    <property type="protein sequence ID" value="TFB13773.1"/>
    <property type="molecule type" value="Genomic_DNA"/>
</dbReference>
<proteinExistence type="predicted"/>
<keyword evidence="1" id="KW-0472">Membrane</keyword>
<evidence type="ECO:0000313" key="3">
    <source>
        <dbReference type="Proteomes" id="UP000297975"/>
    </source>
</evidence>
<keyword evidence="1" id="KW-0812">Transmembrane</keyword>
<gene>
    <name evidence="2" type="ORF">E3U55_15320</name>
</gene>
<evidence type="ECO:0000313" key="2">
    <source>
        <dbReference type="EMBL" id="TFB13773.1"/>
    </source>
</evidence>
<evidence type="ECO:0000256" key="1">
    <source>
        <dbReference type="SAM" id="Phobius"/>
    </source>
</evidence>
<name>A0A4Y8IG46_9BACI</name>
<feature type="transmembrane region" description="Helical" evidence="1">
    <location>
        <begin position="81"/>
        <end position="99"/>
    </location>
</feature>
<feature type="transmembrane region" description="Helical" evidence="1">
    <location>
        <begin position="5"/>
        <end position="24"/>
    </location>
</feature>
<comment type="caution">
    <text evidence="2">The sequence shown here is derived from an EMBL/GenBank/DDBJ whole genome shotgun (WGS) entry which is preliminary data.</text>
</comment>
<keyword evidence="3" id="KW-1185">Reference proteome</keyword>
<reference evidence="2 3" key="1">
    <citation type="submission" date="2019-03" db="EMBL/GenBank/DDBJ databases">
        <authorList>
            <person name="He R.-H."/>
        </authorList>
    </citation>
    <scope>NUCLEOTIDE SEQUENCE [LARGE SCALE GENOMIC DNA]</scope>
    <source>
        <strain evidence="3">SH 714</strain>
    </source>
</reference>
<dbReference type="RefSeq" id="WP_134341360.1">
    <property type="nucleotide sequence ID" value="NZ_SOPW01000022.1"/>
</dbReference>
<sequence>MKKYLIGIVVRIAILYAIIYAIHYFSEVPISYLAFGIGCVVAFISFSGDGLSNFNQKQSTIIYGDAKVSPVEKVITSIKPMFVASLLVFLSSFVIMMITL</sequence>
<protein>
    <submittedName>
        <fullName evidence="2">Uncharacterized protein</fullName>
    </submittedName>
</protein>
<dbReference type="AlphaFoldDB" id="A0A4Y8IG46"/>
<keyword evidence="1" id="KW-1133">Transmembrane helix</keyword>
<accession>A0A4Y8IG46</accession>
<organism evidence="2 3">
    <name type="scientific">Filobacillus milosensis</name>
    <dbReference type="NCBI Taxonomy" id="94137"/>
    <lineage>
        <taxon>Bacteria</taxon>
        <taxon>Bacillati</taxon>
        <taxon>Bacillota</taxon>
        <taxon>Bacilli</taxon>
        <taxon>Bacillales</taxon>
        <taxon>Bacillaceae</taxon>
        <taxon>Filobacillus</taxon>
    </lineage>
</organism>
<feature type="transmembrane region" description="Helical" evidence="1">
    <location>
        <begin position="30"/>
        <end position="48"/>
    </location>
</feature>